<name>A0ABU0RKT3_9ACTN</name>
<sequence>MGERLRVADVERMPTERLVALITESFDNLVTVAIAEAVHGRFLPPRTGRLLRKAEWRLDWQDALLCAGGELQVATERMRYTGDPRLEATEHRLSRVRHRAHEAAVLVKKLRRNDFHNSRERKSGTNSHLTAQGWLRIAFPDEYAELVQRERDRRHLSDLAEPPAFRDVHDEIAYAVGEGRLSAPRSPAVDALLSAADTAVRLAAADDAKDQEERDMALRHPLMLKRWENALRELGEMAAERARAETPHALGTLPDDFRALSEAEAVAVLNARRFLAAVQQRRMECKRYIRQLTQALRERALENPYTLAASEAKAAADRLLLEGHPAEYAFIRAELRVHEEYAGRLPLSLVSSPGRAEIKRRVLGALADGSWLCSAP</sequence>
<gene>
    <name evidence="1" type="ORF">QFZ49_002535</name>
</gene>
<dbReference type="Proteomes" id="UP001223072">
    <property type="component" value="Unassembled WGS sequence"/>
</dbReference>
<dbReference type="EMBL" id="JAUSZS010000003">
    <property type="protein sequence ID" value="MDQ0932605.1"/>
    <property type="molecule type" value="Genomic_DNA"/>
</dbReference>
<proteinExistence type="predicted"/>
<keyword evidence="2" id="KW-1185">Reference proteome</keyword>
<evidence type="ECO:0000313" key="2">
    <source>
        <dbReference type="Proteomes" id="UP001223072"/>
    </source>
</evidence>
<evidence type="ECO:0000313" key="1">
    <source>
        <dbReference type="EMBL" id="MDQ0932605.1"/>
    </source>
</evidence>
<protein>
    <submittedName>
        <fullName evidence="1">Uncharacterized protein</fullName>
    </submittedName>
</protein>
<organism evidence="1 2">
    <name type="scientific">Streptomyces turgidiscabies</name>
    <dbReference type="NCBI Taxonomy" id="85558"/>
    <lineage>
        <taxon>Bacteria</taxon>
        <taxon>Bacillati</taxon>
        <taxon>Actinomycetota</taxon>
        <taxon>Actinomycetes</taxon>
        <taxon>Kitasatosporales</taxon>
        <taxon>Streptomycetaceae</taxon>
        <taxon>Streptomyces</taxon>
    </lineage>
</organism>
<comment type="caution">
    <text evidence="1">The sequence shown here is derived from an EMBL/GenBank/DDBJ whole genome shotgun (WGS) entry which is preliminary data.</text>
</comment>
<accession>A0ABU0RKT3</accession>
<dbReference type="RefSeq" id="WP_307626529.1">
    <property type="nucleotide sequence ID" value="NZ_JAUSZS010000003.1"/>
</dbReference>
<reference evidence="1 2" key="1">
    <citation type="submission" date="2023-07" db="EMBL/GenBank/DDBJ databases">
        <title>Comparative genomics of wheat-associated soil bacteria to identify genetic determinants of phenazine resistance.</title>
        <authorList>
            <person name="Mouncey N."/>
        </authorList>
    </citation>
    <scope>NUCLEOTIDE SEQUENCE [LARGE SCALE GENOMIC DNA]</scope>
    <source>
        <strain evidence="1 2">W2I16</strain>
    </source>
</reference>